<organism evidence="1 2">
    <name type="scientific">Pararobbsia silviterrae</name>
    <dbReference type="NCBI Taxonomy" id="1792498"/>
    <lineage>
        <taxon>Bacteria</taxon>
        <taxon>Pseudomonadati</taxon>
        <taxon>Pseudomonadota</taxon>
        <taxon>Betaproteobacteria</taxon>
        <taxon>Burkholderiales</taxon>
        <taxon>Burkholderiaceae</taxon>
        <taxon>Pararobbsia</taxon>
    </lineage>
</organism>
<gene>
    <name evidence="1" type="ORF">D7S86_09935</name>
</gene>
<protein>
    <submittedName>
        <fullName evidence="1">2-keto-4-pentenoate hydratase</fullName>
    </submittedName>
</protein>
<accession>A0A494Y8M4</accession>
<dbReference type="GO" id="GO:0005737">
    <property type="term" value="C:cytoplasm"/>
    <property type="evidence" value="ECO:0007669"/>
    <property type="project" value="TreeGrafter"/>
</dbReference>
<comment type="caution">
    <text evidence="1">The sequence shown here is derived from an EMBL/GenBank/DDBJ whole genome shotgun (WGS) entry which is preliminary data.</text>
</comment>
<dbReference type="SUPFAM" id="SSF56529">
    <property type="entry name" value="FAH"/>
    <property type="match status" value="1"/>
</dbReference>
<name>A0A494Y8M4_9BURK</name>
<dbReference type="AlphaFoldDB" id="A0A494Y8M4"/>
<keyword evidence="2" id="KW-1185">Reference proteome</keyword>
<dbReference type="InterPro" id="IPR036663">
    <property type="entry name" value="Fumarylacetoacetase_C_sf"/>
</dbReference>
<dbReference type="InterPro" id="IPR050772">
    <property type="entry name" value="Hydratase-Decarb/MhpD_sf"/>
</dbReference>
<evidence type="ECO:0000313" key="2">
    <source>
        <dbReference type="Proteomes" id="UP000270342"/>
    </source>
</evidence>
<proteinExistence type="predicted"/>
<dbReference type="Gene3D" id="3.90.850.10">
    <property type="entry name" value="Fumarylacetoacetase-like, C-terminal domain"/>
    <property type="match status" value="1"/>
</dbReference>
<dbReference type="PANTHER" id="PTHR30143:SF0">
    <property type="entry name" value="2-KETO-4-PENTENOATE HYDRATASE"/>
    <property type="match status" value="1"/>
</dbReference>
<dbReference type="OrthoDB" id="8689761at2"/>
<reference evidence="1 2" key="1">
    <citation type="submission" date="2018-10" db="EMBL/GenBank/DDBJ databases">
        <title>Robbsia sp. DHC34, isolated from soil.</title>
        <authorList>
            <person name="Gao Z.-H."/>
            <person name="Qiu L.-H."/>
        </authorList>
    </citation>
    <scope>NUCLEOTIDE SEQUENCE [LARGE SCALE GENOMIC DNA]</scope>
    <source>
        <strain evidence="1 2">DHC34</strain>
    </source>
</reference>
<dbReference type="Proteomes" id="UP000270342">
    <property type="component" value="Unassembled WGS sequence"/>
</dbReference>
<dbReference type="RefSeq" id="WP_121085866.1">
    <property type="nucleotide sequence ID" value="NZ_RBZU01000003.1"/>
</dbReference>
<dbReference type="EMBL" id="RBZU01000003">
    <property type="protein sequence ID" value="RKP56656.1"/>
    <property type="molecule type" value="Genomic_DNA"/>
</dbReference>
<evidence type="ECO:0000313" key="1">
    <source>
        <dbReference type="EMBL" id="RKP56656.1"/>
    </source>
</evidence>
<dbReference type="PANTHER" id="PTHR30143">
    <property type="entry name" value="ACID HYDRATASE"/>
    <property type="match status" value="1"/>
</dbReference>
<dbReference type="GO" id="GO:0008684">
    <property type="term" value="F:2-oxopent-4-enoate hydratase activity"/>
    <property type="evidence" value="ECO:0007669"/>
    <property type="project" value="TreeGrafter"/>
</dbReference>
<sequence>MTDDRMQRLATRLLEARRAHTTLDTLDEALVPESKDQAYVAQHITIAALGGAGGYKIGASTPEAEPQCSPLPANAIFDDGVMLPFKASAIVGLELEIAFRFGDAIDASFAALDDAAILARIATVHVTSEIVASRFTNRNAISKLAQLADLQNNGALIVGQGVPYRADIEFVAPRVEFRAGDQTIFSGVARNPCGDPRRVVVWLVRDALARGRTIGAGQILTAGSYTGCRAIDSPGAVHGVIEGIGKVDYTLA</sequence>